<dbReference type="PANTHER" id="PTHR12873">
    <property type="entry name" value="T7-LIKE MITOCHONDRIAL DNA HELICASE"/>
    <property type="match status" value="1"/>
</dbReference>
<evidence type="ECO:0000313" key="2">
    <source>
        <dbReference type="EMBL" id="KAK9058026.1"/>
    </source>
</evidence>
<feature type="domain" description="Toprim" evidence="1">
    <location>
        <begin position="244"/>
        <end position="333"/>
    </location>
</feature>
<gene>
    <name evidence="2" type="ORF">SSX86_022866</name>
</gene>
<comment type="caution">
    <text evidence="2">The sequence shown here is derived from an EMBL/GenBank/DDBJ whole genome shotgun (WGS) entry which is preliminary data.</text>
</comment>
<dbReference type="EMBL" id="JBCNJP010000023">
    <property type="protein sequence ID" value="KAK9058026.1"/>
    <property type="molecule type" value="Genomic_DNA"/>
</dbReference>
<reference evidence="2 3" key="1">
    <citation type="submission" date="2024-04" db="EMBL/GenBank/DDBJ databases">
        <title>The reference genome of an endangered Asteraceae, Deinandra increscens subsp. villosa, native to the Central Coast of California.</title>
        <authorList>
            <person name="Guilliams M."/>
            <person name="Hasenstab-Lehman K."/>
            <person name="Meyer R."/>
            <person name="Mcevoy S."/>
        </authorList>
    </citation>
    <scope>NUCLEOTIDE SEQUENCE [LARGE SCALE GENOMIC DNA]</scope>
    <source>
        <tissue evidence="2">Leaf</tissue>
    </source>
</reference>
<proteinExistence type="predicted"/>
<dbReference type="SMART" id="SM00493">
    <property type="entry name" value="TOPRIM"/>
    <property type="match status" value="1"/>
</dbReference>
<dbReference type="InterPro" id="IPR034154">
    <property type="entry name" value="TOPRIM_DnaG/twinkle"/>
</dbReference>
<organism evidence="2 3">
    <name type="scientific">Deinandra increscens subsp. villosa</name>
    <dbReference type="NCBI Taxonomy" id="3103831"/>
    <lineage>
        <taxon>Eukaryota</taxon>
        <taxon>Viridiplantae</taxon>
        <taxon>Streptophyta</taxon>
        <taxon>Embryophyta</taxon>
        <taxon>Tracheophyta</taxon>
        <taxon>Spermatophyta</taxon>
        <taxon>Magnoliopsida</taxon>
        <taxon>eudicotyledons</taxon>
        <taxon>Gunneridae</taxon>
        <taxon>Pentapetalae</taxon>
        <taxon>asterids</taxon>
        <taxon>campanulids</taxon>
        <taxon>Asterales</taxon>
        <taxon>Asteraceae</taxon>
        <taxon>Asteroideae</taxon>
        <taxon>Heliantheae alliance</taxon>
        <taxon>Madieae</taxon>
        <taxon>Madiinae</taxon>
        <taxon>Deinandra</taxon>
    </lineage>
</organism>
<dbReference type="Proteomes" id="UP001408789">
    <property type="component" value="Unassembled WGS sequence"/>
</dbReference>
<keyword evidence="3" id="KW-1185">Reference proteome</keyword>
<sequence>MISPPQGVFPPIHTSNCDCNPQRFQPQSLQLLPHFKLRALRLQSSGFPGEEETLDLYEINALKQKVEDIGINFDSCTPGQYTHQICPLVGIFNTRSSYSSFCKGGQSKEWSLSFHINQNQKVAIWRCFSFDCGWAGHVLADVSPTQDVVNKNKFSKKLSEETLRLEPLGDELINYFAERMISAEILQKNAVMQMVDDKNVIAFTYRRKGEIVNCKFRSITNRKFWQAKHGERILYGLEGIEEGNTIVIVEGEIDKLSMDQAGILNCVSVPDGAPQQVSIKALPSKKQEARFKYLLDNNGYLDKASRIILATDGDGPGQALAEELSCRLGKERCWLVTWPKKDELTYYKDANEVLVHLGPEALRHIVESAELYEGVKNSP</sequence>
<protein>
    <recommendedName>
        <fullName evidence="1">Toprim domain-containing protein</fullName>
    </recommendedName>
</protein>
<dbReference type="Gene3D" id="3.40.1360.10">
    <property type="match status" value="1"/>
</dbReference>
<dbReference type="AlphaFoldDB" id="A0AAP0CLA3"/>
<name>A0AAP0CLA3_9ASTR</name>
<evidence type="ECO:0000259" key="1">
    <source>
        <dbReference type="SMART" id="SM00493"/>
    </source>
</evidence>
<dbReference type="InterPro" id="IPR027032">
    <property type="entry name" value="Twinkle-like"/>
</dbReference>
<dbReference type="CDD" id="cd01029">
    <property type="entry name" value="TOPRIM_primases"/>
    <property type="match status" value="1"/>
</dbReference>
<dbReference type="PANTHER" id="PTHR12873:SF2">
    <property type="entry name" value="DNA HELICASE"/>
    <property type="match status" value="1"/>
</dbReference>
<accession>A0AAP0CLA3</accession>
<dbReference type="InterPro" id="IPR006171">
    <property type="entry name" value="TOPRIM_dom"/>
</dbReference>
<dbReference type="Pfam" id="PF13662">
    <property type="entry name" value="Toprim_4"/>
    <property type="match status" value="1"/>
</dbReference>
<dbReference type="SUPFAM" id="SSF56731">
    <property type="entry name" value="DNA primase core"/>
    <property type="match status" value="1"/>
</dbReference>
<dbReference type="GO" id="GO:0003697">
    <property type="term" value="F:single-stranded DNA binding"/>
    <property type="evidence" value="ECO:0007669"/>
    <property type="project" value="InterPro"/>
</dbReference>
<dbReference type="GO" id="GO:0043139">
    <property type="term" value="F:5'-3' DNA helicase activity"/>
    <property type="evidence" value="ECO:0007669"/>
    <property type="project" value="InterPro"/>
</dbReference>
<evidence type="ECO:0000313" key="3">
    <source>
        <dbReference type="Proteomes" id="UP001408789"/>
    </source>
</evidence>